<evidence type="ECO:0000313" key="15">
    <source>
        <dbReference type="EMBL" id="MCD2425032.1"/>
    </source>
</evidence>
<dbReference type="SUPFAM" id="SSF56935">
    <property type="entry name" value="Porins"/>
    <property type="match status" value="1"/>
</dbReference>
<keyword evidence="10 11" id="KW-0998">Cell outer membrane</keyword>
<dbReference type="Gene3D" id="2.60.40.1120">
    <property type="entry name" value="Carboxypeptidase-like, regulatory domain"/>
    <property type="match status" value="1"/>
</dbReference>
<dbReference type="PANTHER" id="PTHR32552">
    <property type="entry name" value="FERRICHROME IRON RECEPTOR-RELATED"/>
    <property type="match status" value="1"/>
</dbReference>
<accession>A0ABS8PVC0</accession>
<gene>
    <name evidence="15" type="ORF">LQ567_19765</name>
</gene>
<name>A0ABS8PVC0_9BACT</name>
<dbReference type="InterPro" id="IPR000531">
    <property type="entry name" value="Beta-barrel_TonB"/>
</dbReference>
<evidence type="ECO:0000256" key="9">
    <source>
        <dbReference type="ARBA" id="ARBA00023136"/>
    </source>
</evidence>
<comment type="similarity">
    <text evidence="11 12">Belongs to the TonB-dependent receptor family.</text>
</comment>
<evidence type="ECO:0000256" key="12">
    <source>
        <dbReference type="RuleBase" id="RU003357"/>
    </source>
</evidence>
<keyword evidence="16" id="KW-1185">Reference proteome</keyword>
<evidence type="ECO:0000313" key="16">
    <source>
        <dbReference type="Proteomes" id="UP001199816"/>
    </source>
</evidence>
<evidence type="ECO:0000256" key="5">
    <source>
        <dbReference type="ARBA" id="ARBA00022692"/>
    </source>
</evidence>
<dbReference type="Proteomes" id="UP001199816">
    <property type="component" value="Unassembled WGS sequence"/>
</dbReference>
<evidence type="ECO:0000256" key="8">
    <source>
        <dbReference type="ARBA" id="ARBA00023077"/>
    </source>
</evidence>
<keyword evidence="8 12" id="KW-0798">TonB box</keyword>
<dbReference type="RefSeq" id="WP_231007436.1">
    <property type="nucleotide sequence ID" value="NZ_JAJNEC010000006.1"/>
</dbReference>
<evidence type="ECO:0000256" key="11">
    <source>
        <dbReference type="PROSITE-ProRule" id="PRU01360"/>
    </source>
</evidence>
<evidence type="ECO:0000256" key="4">
    <source>
        <dbReference type="ARBA" id="ARBA00022496"/>
    </source>
</evidence>
<dbReference type="InterPro" id="IPR012910">
    <property type="entry name" value="Plug_dom"/>
</dbReference>
<organism evidence="15 16">
    <name type="scientific">Niabella pedocola</name>
    <dbReference type="NCBI Taxonomy" id="1752077"/>
    <lineage>
        <taxon>Bacteria</taxon>
        <taxon>Pseudomonadati</taxon>
        <taxon>Bacteroidota</taxon>
        <taxon>Chitinophagia</taxon>
        <taxon>Chitinophagales</taxon>
        <taxon>Chitinophagaceae</taxon>
        <taxon>Niabella</taxon>
    </lineage>
</organism>
<dbReference type="Pfam" id="PF07715">
    <property type="entry name" value="Plug"/>
    <property type="match status" value="1"/>
</dbReference>
<evidence type="ECO:0000259" key="13">
    <source>
        <dbReference type="Pfam" id="PF00593"/>
    </source>
</evidence>
<evidence type="ECO:0000256" key="7">
    <source>
        <dbReference type="ARBA" id="ARBA00023065"/>
    </source>
</evidence>
<keyword evidence="9 11" id="KW-0472">Membrane</keyword>
<feature type="domain" description="TonB-dependent receptor-like beta-barrel" evidence="13">
    <location>
        <begin position="358"/>
        <end position="812"/>
    </location>
</feature>
<protein>
    <submittedName>
        <fullName evidence="15">TonB-dependent receptor</fullName>
    </submittedName>
</protein>
<keyword evidence="4" id="KW-0410">Iron transport</keyword>
<feature type="domain" description="TonB-dependent receptor plug" evidence="14">
    <location>
        <begin position="115"/>
        <end position="223"/>
    </location>
</feature>
<evidence type="ECO:0000256" key="3">
    <source>
        <dbReference type="ARBA" id="ARBA00022452"/>
    </source>
</evidence>
<sequence length="853" mass="93234">MTSFKFILTGAVILFSLSLKAQLAGRVINELNEGIPNASIQVKGRDIGTTADHNGVFTLQDIPKIPFTITASSVNYDPKNIVVRNTSDSLIIKLAVTYHLDTIVVTSRRRNELLQEVPIAISVIGGTKIAEAGAFNVNRIKEMIPSLQLYTSNPRNTGVNIRGIGSPFGLTNDGLDPGVGYYIDGVYYARPAAAVLDFMDVERIEVLRGPQGTLFGKNTAAGAINIISKKPSFHPGGTLETSFGNLGYIQAKASITGPITRHLAGRLSFSGTQRNGLLYNERTQQHVNDVNNLGVRGQLLYNVSDNTSVTLSGDITSQKPIGYAQVVAGVVKTERPAYRQFDAIIADLNYQLPSTNPFDRIIDHDTPWKSNNELGGASLNIDSKIGPGTLTSTTAWRYWKWDPSNDRDFTGLEALSKSQNPAEHKNFSQELRYAGSLNDRLSGVVGLFFIDQDIKIHGTEESGKDQWRFSQSSTSNLWKTPGLLDGYGIRTESSIKSLSAAAFANVDWEFIDHFHFLPGIRLNYDEKKAVYDRKTYGGLQTDDAALIALKNSVYASQFYESNAAERNFTYQFTLAYKPSKRLNTFATYATSFKPVGVNVAGIPTVDGKPATNLAVIRPEYTKHVELGVKANPTNDITLNLTLHNSDIKDYQTNVQSAELGVNRGYIANADKVNVKGVEFDGSIRVNQHFNFNGSVAYTDGKYVKFTNAPLPLEETGHTENGVQVAFKDVSNSPLPGISKWAGSLGGEYSTPAAPFGKAGQFFVALDGFYRSSFSSSASPSKYLNIDGYTLVNGRIGYRVQKGLTAYAWARNIFDKNYYEQLLAAGGNAGHYAAVLGDQRTYGITLSFTFNGKN</sequence>
<dbReference type="PANTHER" id="PTHR32552:SF81">
    <property type="entry name" value="TONB-DEPENDENT OUTER MEMBRANE RECEPTOR"/>
    <property type="match status" value="1"/>
</dbReference>
<evidence type="ECO:0000256" key="1">
    <source>
        <dbReference type="ARBA" id="ARBA00004571"/>
    </source>
</evidence>
<evidence type="ECO:0000259" key="14">
    <source>
        <dbReference type="Pfam" id="PF07715"/>
    </source>
</evidence>
<keyword evidence="15" id="KW-0675">Receptor</keyword>
<dbReference type="EMBL" id="JAJNEC010000006">
    <property type="protein sequence ID" value="MCD2425032.1"/>
    <property type="molecule type" value="Genomic_DNA"/>
</dbReference>
<comment type="caution">
    <text evidence="15">The sequence shown here is derived from an EMBL/GenBank/DDBJ whole genome shotgun (WGS) entry which is preliminary data.</text>
</comment>
<evidence type="ECO:0000256" key="6">
    <source>
        <dbReference type="ARBA" id="ARBA00023004"/>
    </source>
</evidence>
<keyword evidence="2 11" id="KW-0813">Transport</keyword>
<comment type="subcellular location">
    <subcellularLocation>
        <location evidence="1 11">Cell outer membrane</location>
        <topology evidence="1 11">Multi-pass membrane protein</topology>
    </subcellularLocation>
</comment>
<reference evidence="15 16" key="1">
    <citation type="submission" date="2021-11" db="EMBL/GenBank/DDBJ databases">
        <title>Genomic of Niabella pedocola.</title>
        <authorList>
            <person name="Wu T."/>
        </authorList>
    </citation>
    <scope>NUCLEOTIDE SEQUENCE [LARGE SCALE GENOMIC DNA]</scope>
    <source>
        <strain evidence="15 16">JCM 31011</strain>
    </source>
</reference>
<keyword evidence="7" id="KW-0406">Ion transport</keyword>
<evidence type="ECO:0000256" key="10">
    <source>
        <dbReference type="ARBA" id="ARBA00023237"/>
    </source>
</evidence>
<dbReference type="PROSITE" id="PS52016">
    <property type="entry name" value="TONB_DEPENDENT_REC_3"/>
    <property type="match status" value="1"/>
</dbReference>
<dbReference type="InterPro" id="IPR008969">
    <property type="entry name" value="CarboxyPept-like_regulatory"/>
</dbReference>
<keyword evidence="6" id="KW-0408">Iron</keyword>
<dbReference type="SUPFAM" id="SSF49464">
    <property type="entry name" value="Carboxypeptidase regulatory domain-like"/>
    <property type="match status" value="1"/>
</dbReference>
<dbReference type="InterPro" id="IPR036942">
    <property type="entry name" value="Beta-barrel_TonB_sf"/>
</dbReference>
<evidence type="ECO:0000256" key="2">
    <source>
        <dbReference type="ARBA" id="ARBA00022448"/>
    </source>
</evidence>
<keyword evidence="3 11" id="KW-1134">Transmembrane beta strand</keyword>
<dbReference type="Pfam" id="PF00593">
    <property type="entry name" value="TonB_dep_Rec_b-barrel"/>
    <property type="match status" value="1"/>
</dbReference>
<proteinExistence type="inferred from homology"/>
<dbReference type="Pfam" id="PF13715">
    <property type="entry name" value="CarbopepD_reg_2"/>
    <property type="match status" value="1"/>
</dbReference>
<dbReference type="Gene3D" id="2.40.170.20">
    <property type="entry name" value="TonB-dependent receptor, beta-barrel domain"/>
    <property type="match status" value="1"/>
</dbReference>
<keyword evidence="5 11" id="KW-0812">Transmembrane</keyword>
<dbReference type="InterPro" id="IPR039426">
    <property type="entry name" value="TonB-dep_rcpt-like"/>
</dbReference>